<dbReference type="EMBL" id="JBEDUW010000164">
    <property type="protein sequence ID" value="KAK9905276.1"/>
    <property type="molecule type" value="Genomic_DNA"/>
</dbReference>
<keyword evidence="3" id="KW-1185">Reference proteome</keyword>
<organism evidence="2 3">
    <name type="scientific">Rubus argutus</name>
    <name type="common">Southern blackberry</name>
    <dbReference type="NCBI Taxonomy" id="59490"/>
    <lineage>
        <taxon>Eukaryota</taxon>
        <taxon>Viridiplantae</taxon>
        <taxon>Streptophyta</taxon>
        <taxon>Embryophyta</taxon>
        <taxon>Tracheophyta</taxon>
        <taxon>Spermatophyta</taxon>
        <taxon>Magnoliopsida</taxon>
        <taxon>eudicotyledons</taxon>
        <taxon>Gunneridae</taxon>
        <taxon>Pentapetalae</taxon>
        <taxon>rosids</taxon>
        <taxon>fabids</taxon>
        <taxon>Rosales</taxon>
        <taxon>Rosaceae</taxon>
        <taxon>Rosoideae</taxon>
        <taxon>Rosoideae incertae sedis</taxon>
        <taxon>Rubus</taxon>
    </lineage>
</organism>
<feature type="compositionally biased region" description="Low complexity" evidence="1">
    <location>
        <begin position="47"/>
        <end position="63"/>
    </location>
</feature>
<accession>A0AAW1VNM3</accession>
<reference evidence="2 3" key="1">
    <citation type="journal article" date="2023" name="G3 (Bethesda)">
        <title>A chromosome-length genome assembly and annotation of blackberry (Rubus argutus, cv. 'Hillquist').</title>
        <authorList>
            <person name="Bruna T."/>
            <person name="Aryal R."/>
            <person name="Dudchenko O."/>
            <person name="Sargent D.J."/>
            <person name="Mead D."/>
            <person name="Buti M."/>
            <person name="Cavallini A."/>
            <person name="Hytonen T."/>
            <person name="Andres J."/>
            <person name="Pham M."/>
            <person name="Weisz D."/>
            <person name="Mascagni F."/>
            <person name="Usai G."/>
            <person name="Natali L."/>
            <person name="Bassil N."/>
            <person name="Fernandez G.E."/>
            <person name="Lomsadze A."/>
            <person name="Armour M."/>
            <person name="Olukolu B."/>
            <person name="Poorten T."/>
            <person name="Britton C."/>
            <person name="Davik J."/>
            <person name="Ashrafi H."/>
            <person name="Aiden E.L."/>
            <person name="Borodovsky M."/>
            <person name="Worthington M."/>
        </authorList>
    </citation>
    <scope>NUCLEOTIDE SEQUENCE [LARGE SCALE GENOMIC DNA]</scope>
    <source>
        <strain evidence="2">PI 553951</strain>
    </source>
</reference>
<gene>
    <name evidence="2" type="ORF">M0R45_000328</name>
</gene>
<name>A0AAW1VNM3_RUBAR</name>
<evidence type="ECO:0000313" key="3">
    <source>
        <dbReference type="Proteomes" id="UP001457282"/>
    </source>
</evidence>
<evidence type="ECO:0000313" key="2">
    <source>
        <dbReference type="EMBL" id="KAK9905276.1"/>
    </source>
</evidence>
<protein>
    <submittedName>
        <fullName evidence="2">Uncharacterized protein</fullName>
    </submittedName>
</protein>
<sequence>MPVLRRRQGRAIPLSLTSPPSPTPPIQPALFFDHNQATGPPCTFTDSSSSSQAVPSSSSSLTSLLLCREEPPSSNQLTHLLYSSPSD</sequence>
<proteinExistence type="predicted"/>
<comment type="caution">
    <text evidence="2">The sequence shown here is derived from an EMBL/GenBank/DDBJ whole genome shotgun (WGS) entry which is preliminary data.</text>
</comment>
<feature type="region of interest" description="Disordered" evidence="1">
    <location>
        <begin position="1"/>
        <end position="63"/>
    </location>
</feature>
<dbReference type="AlphaFoldDB" id="A0AAW1VNM3"/>
<dbReference type="Proteomes" id="UP001457282">
    <property type="component" value="Unassembled WGS sequence"/>
</dbReference>
<evidence type="ECO:0000256" key="1">
    <source>
        <dbReference type="SAM" id="MobiDB-lite"/>
    </source>
</evidence>